<accession>A0A379LXV6</accession>
<dbReference type="SUPFAM" id="SSF140453">
    <property type="entry name" value="EsxAB dimer-like"/>
    <property type="match status" value="1"/>
</dbReference>
<dbReference type="Proteomes" id="UP000254569">
    <property type="component" value="Unassembled WGS sequence"/>
</dbReference>
<dbReference type="EMBL" id="UGVI01000001">
    <property type="protein sequence ID" value="SUE14904.1"/>
    <property type="molecule type" value="Genomic_DNA"/>
</dbReference>
<dbReference type="InterPro" id="IPR036689">
    <property type="entry name" value="ESAT-6-like_sf"/>
</dbReference>
<protein>
    <submittedName>
        <fullName evidence="2">Uncharacterized protein</fullName>
    </submittedName>
</protein>
<reference evidence="2 3" key="1">
    <citation type="submission" date="2018-06" db="EMBL/GenBank/DDBJ databases">
        <authorList>
            <consortium name="Pathogen Informatics"/>
            <person name="Doyle S."/>
        </authorList>
    </citation>
    <scope>NUCLEOTIDE SEQUENCE [LARGE SCALE GENOMIC DNA]</scope>
    <source>
        <strain evidence="2 3">NCTC13296</strain>
    </source>
</reference>
<evidence type="ECO:0000313" key="3">
    <source>
        <dbReference type="Proteomes" id="UP000254569"/>
    </source>
</evidence>
<name>A0A379LXV6_9NOCA</name>
<sequence>MDVGDLLDAGAPGLARLSDDLRCLHALGCATGSTVADVRARYDEHRALSLPALTDDAAGVRSLAASLGRRTDEQRRLLLRLDEAWDGSTAEHARTALTSTIAGGVGLCASLTDLAGALETAASAIADALREKARVVGGLAERPVGGRTRDEIDTIVAGASGGPHGPTPEERSRWFGDPPGGGAAADPAVECRRWVEERLVPAVRDAVDALVQACDDAGRRIADSLTELSTATERAADGAEAAADASGAETAADASGAETAAGAEGGSVQDVPMAQDRADHGAAVPVPGVRPGERKREHPPGSVQEVRPQDESDESDDVVVLAEAGPL</sequence>
<dbReference type="InterPro" id="IPR038332">
    <property type="entry name" value="PPE_sf"/>
</dbReference>
<dbReference type="Gene3D" id="1.20.1260.20">
    <property type="entry name" value="PPE superfamily"/>
    <property type="match status" value="1"/>
</dbReference>
<dbReference type="AlphaFoldDB" id="A0A379LXV6"/>
<evidence type="ECO:0000256" key="1">
    <source>
        <dbReference type="SAM" id="MobiDB-lite"/>
    </source>
</evidence>
<keyword evidence="3" id="KW-1185">Reference proteome</keyword>
<dbReference type="RefSeq" id="WP_064063821.1">
    <property type="nucleotide sequence ID" value="NZ_LPZN01000018.1"/>
</dbReference>
<feature type="compositionally biased region" description="Low complexity" evidence="1">
    <location>
        <begin position="238"/>
        <end position="262"/>
    </location>
</feature>
<evidence type="ECO:0000313" key="2">
    <source>
        <dbReference type="EMBL" id="SUE14904.1"/>
    </source>
</evidence>
<feature type="region of interest" description="Disordered" evidence="1">
    <location>
        <begin position="232"/>
        <end position="327"/>
    </location>
</feature>
<proteinExistence type="predicted"/>
<dbReference type="OrthoDB" id="4508147at2"/>
<organism evidence="2 3">
    <name type="scientific">Rhodococcus gordoniae</name>
    <dbReference type="NCBI Taxonomy" id="223392"/>
    <lineage>
        <taxon>Bacteria</taxon>
        <taxon>Bacillati</taxon>
        <taxon>Actinomycetota</taxon>
        <taxon>Actinomycetes</taxon>
        <taxon>Mycobacteriales</taxon>
        <taxon>Nocardiaceae</taxon>
        <taxon>Rhodococcus</taxon>
    </lineage>
</organism>
<gene>
    <name evidence="2" type="ORF">NCTC13296_01757</name>
</gene>
<feature type="region of interest" description="Disordered" evidence="1">
    <location>
        <begin position="155"/>
        <end position="187"/>
    </location>
</feature>